<evidence type="ECO:0000256" key="9">
    <source>
        <dbReference type="ARBA" id="ARBA00022840"/>
    </source>
</evidence>
<evidence type="ECO:0000256" key="2">
    <source>
        <dbReference type="ARBA" id="ARBA00004997"/>
    </source>
</evidence>
<dbReference type="Pfam" id="PF08450">
    <property type="entry name" value="SGL"/>
    <property type="match status" value="1"/>
</dbReference>
<evidence type="ECO:0000256" key="11">
    <source>
        <dbReference type="ARBA" id="ARBA00023152"/>
    </source>
</evidence>
<accession>A0ABM4TQX5</accession>
<keyword evidence="6" id="KW-0479">Metal-binding</keyword>
<dbReference type="SUPFAM" id="SSF51621">
    <property type="entry name" value="Phosphoenolpyruvate/pyruvate domain"/>
    <property type="match status" value="1"/>
</dbReference>
<dbReference type="InterPro" id="IPR011042">
    <property type="entry name" value="6-blade_b-propeller_TolB-like"/>
</dbReference>
<dbReference type="Gene3D" id="3.20.20.60">
    <property type="entry name" value="Phosphoenolpyruvate-binding domains"/>
    <property type="match status" value="1"/>
</dbReference>
<dbReference type="Proteomes" id="UP001652628">
    <property type="component" value="Chromosome 3"/>
</dbReference>
<gene>
    <name evidence="19" type="primary">LOC108015611</name>
</gene>
<comment type="catalytic activity">
    <reaction evidence="13">
        <text>pyruvate + ATP = phosphoenolpyruvate + ADP + H(+)</text>
        <dbReference type="Rhea" id="RHEA:18157"/>
        <dbReference type="ChEBI" id="CHEBI:15361"/>
        <dbReference type="ChEBI" id="CHEBI:15378"/>
        <dbReference type="ChEBI" id="CHEBI:30616"/>
        <dbReference type="ChEBI" id="CHEBI:58702"/>
        <dbReference type="ChEBI" id="CHEBI:456216"/>
        <dbReference type="EC" id="2.7.1.40"/>
    </reaction>
</comment>
<dbReference type="InterPro" id="IPR015795">
    <property type="entry name" value="Pyrv_Knase_C"/>
</dbReference>
<comment type="similarity">
    <text evidence="3 13">Belongs to the pyruvate kinase family.</text>
</comment>
<dbReference type="RefSeq" id="XP_070852362.1">
    <property type="nucleotide sequence ID" value="XM_070996261.1"/>
</dbReference>
<keyword evidence="5 13" id="KW-0808">Transferase</keyword>
<comment type="cofactor">
    <cofactor evidence="1">
        <name>K(+)</name>
        <dbReference type="ChEBI" id="CHEBI:29103"/>
    </cofactor>
</comment>
<keyword evidence="8 13" id="KW-0418">Kinase</keyword>
<dbReference type="Pfam" id="PF02887">
    <property type="entry name" value="PK_C"/>
    <property type="match status" value="1"/>
</dbReference>
<keyword evidence="18" id="KW-1185">Reference proteome</keyword>
<evidence type="ECO:0000259" key="16">
    <source>
        <dbReference type="Pfam" id="PF02887"/>
    </source>
</evidence>
<dbReference type="InterPro" id="IPR001697">
    <property type="entry name" value="Pyr_Knase"/>
</dbReference>
<dbReference type="PROSITE" id="PS00110">
    <property type="entry name" value="PYRUVATE_KINASE"/>
    <property type="match status" value="1"/>
</dbReference>
<dbReference type="Gene3D" id="3.40.1380.20">
    <property type="entry name" value="Pyruvate kinase, C-terminal domain"/>
    <property type="match status" value="1"/>
</dbReference>
<proteinExistence type="inferred from homology"/>
<dbReference type="InterPro" id="IPR036918">
    <property type="entry name" value="Pyrv_Knase_C_sf"/>
</dbReference>
<dbReference type="SUPFAM" id="SSF52935">
    <property type="entry name" value="PK C-terminal domain-like"/>
    <property type="match status" value="1"/>
</dbReference>
<evidence type="ECO:0000256" key="5">
    <source>
        <dbReference type="ARBA" id="ARBA00022679"/>
    </source>
</evidence>
<dbReference type="InterPro" id="IPR018209">
    <property type="entry name" value="Pyrv_Knase_AS"/>
</dbReference>
<evidence type="ECO:0000313" key="18">
    <source>
        <dbReference type="Proteomes" id="UP001652628"/>
    </source>
</evidence>
<evidence type="ECO:0000313" key="19">
    <source>
        <dbReference type="RefSeq" id="XP_070852362.1"/>
    </source>
</evidence>
<dbReference type="Gene3D" id="2.40.33.10">
    <property type="entry name" value="PK beta-barrel domain-like"/>
    <property type="match status" value="1"/>
</dbReference>
<evidence type="ECO:0000256" key="10">
    <source>
        <dbReference type="ARBA" id="ARBA00022842"/>
    </source>
</evidence>
<evidence type="ECO:0000256" key="7">
    <source>
        <dbReference type="ARBA" id="ARBA00022741"/>
    </source>
</evidence>
<feature type="domain" description="SMP-30/Gluconolactonase/LRE-like region" evidence="17">
    <location>
        <begin position="725"/>
        <end position="984"/>
    </location>
</feature>
<evidence type="ECO:0000256" key="6">
    <source>
        <dbReference type="ARBA" id="ARBA00022723"/>
    </source>
</evidence>
<evidence type="ECO:0000256" key="3">
    <source>
        <dbReference type="ARBA" id="ARBA00008663"/>
    </source>
</evidence>
<dbReference type="PANTHER" id="PTHR11817">
    <property type="entry name" value="PYRUVATE KINASE"/>
    <property type="match status" value="1"/>
</dbReference>
<evidence type="ECO:0000259" key="15">
    <source>
        <dbReference type="Pfam" id="PF00224"/>
    </source>
</evidence>
<dbReference type="EC" id="2.7.1.40" evidence="4 13"/>
<feature type="domain" description="Pyruvate kinase barrel" evidence="15">
    <location>
        <begin position="1"/>
        <end position="303"/>
    </location>
</feature>
<organism evidence="18 19">
    <name type="scientific">Drosophila suzukii</name>
    <name type="common">Spotted-wing drosophila fruit fly</name>
    <dbReference type="NCBI Taxonomy" id="28584"/>
    <lineage>
        <taxon>Eukaryota</taxon>
        <taxon>Metazoa</taxon>
        <taxon>Ecdysozoa</taxon>
        <taxon>Arthropoda</taxon>
        <taxon>Hexapoda</taxon>
        <taxon>Insecta</taxon>
        <taxon>Pterygota</taxon>
        <taxon>Neoptera</taxon>
        <taxon>Endopterygota</taxon>
        <taxon>Diptera</taxon>
        <taxon>Brachycera</taxon>
        <taxon>Muscomorpha</taxon>
        <taxon>Ephydroidea</taxon>
        <taxon>Drosophilidae</taxon>
        <taxon>Drosophila</taxon>
        <taxon>Sophophora</taxon>
    </lineage>
</organism>
<dbReference type="NCBIfam" id="TIGR01064">
    <property type="entry name" value="pyruv_kin"/>
    <property type="match status" value="1"/>
</dbReference>
<dbReference type="SUPFAM" id="SSF63829">
    <property type="entry name" value="Calcium-dependent phosphotriesterase"/>
    <property type="match status" value="1"/>
</dbReference>
<sequence length="1013" mass="113281">MRVVSINMSHDNHDCHCQTIQTARKAISMYVEQTGLPRTLAIALGTRGPQIRTGKLSADIELNPGDKITLSTNKKLEETCTKEKIYVDHQQLPNIVQPGNRIFIDEGLIFLVVKESTAEEVICQVENGGKLGSHKGINLPGVPIDLPAITDQDNLDLKFGVDQRVDMIFASFTRDAKAVSEIRKALGPSGEHIKIISKIENQQGLANIDEIIHESDGIMVARGDLGLEIPTEDVPLAQKLIVAKCNQVGKPVICATQMMDSMICKPRPSRAESSDVANAIFDGFDALMLSSETAKGRYPVESVQCMARICAKVESVLWYESVQNNLKREIRTSFGDQILAVTTSITDAATVVQAQAIVVASPCPVISQMISHQRPPCPIVMLTGCQTEAAQSSLFRGIHPLLVEDMVIGSLNFHRIMQSGLRLMAKMDILEPGQKGTVVVVNALSADKITFRLLTIRQPTTAERDQEELCRKLTLQQRCKEMAQEESCQIFKQAEECRRKQKAKCKPAKTFMKSEEKQSVCSKKECSKQDDEALKCIRLKKERQAQAEAEKKRREESQKAEDCRRKLAELCKKSEEKKECLKKDDKLKKERQAPALAEKKLREESKISEDCRRKREAEKCKLLKICTIPVDKLSVCQKKESPIEDDCKERQAEIKQSEDSKMSWEVKLENCKTRKPENCKTIKLENCKIIRLENCKQPCETKENTEQTEKMSYKVEALPDSYAALGEGPHWDVARQSLYYVDLESAGINRYDFKQNKVYKAKIEGEVFASFILPIENRPQEFAVGCSRRTVIVQWDGVSAVAKVVRTLFEVQPDVKDNRINDAKTDPNGRFYGGTMADKGDIFTQWKGELYSWQAGGQPKVIRTEVGISNGLAWDVKAKKFYFIDTNNHEVLAYDYNQSTGAISNPKVIFDLRKIRPEGPLFPDGMTVDTEGNIYVATFNGGTVFKVNPSTGKILLEIKIPTTQITSVAFGGPNLDILYVTTANKFDQPKPAGTTYQVTGLNAKGYAGVSLKI</sequence>
<dbReference type="InterPro" id="IPR015813">
    <property type="entry name" value="Pyrv/PenolPyrv_kinase-like_dom"/>
</dbReference>
<keyword evidence="10 13" id="KW-0460">Magnesium</keyword>
<reference evidence="19" key="1">
    <citation type="submission" date="2025-08" db="UniProtKB">
        <authorList>
            <consortium name="RefSeq"/>
        </authorList>
    </citation>
    <scope>IDENTIFICATION</scope>
</reference>
<dbReference type="InterPro" id="IPR040442">
    <property type="entry name" value="Pyrv_kinase-like_dom_sf"/>
</dbReference>
<feature type="domain" description="Pyruvate kinase C-terminal" evidence="16">
    <location>
        <begin position="340"/>
        <end position="441"/>
    </location>
</feature>
<dbReference type="SUPFAM" id="SSF50800">
    <property type="entry name" value="PK beta-barrel domain-like"/>
    <property type="match status" value="1"/>
</dbReference>
<evidence type="ECO:0000256" key="12">
    <source>
        <dbReference type="ARBA" id="ARBA00023317"/>
    </source>
</evidence>
<evidence type="ECO:0000256" key="8">
    <source>
        <dbReference type="ARBA" id="ARBA00022777"/>
    </source>
</evidence>
<dbReference type="InterPro" id="IPR015806">
    <property type="entry name" value="Pyrv_Knase_insert_dom_sf"/>
</dbReference>
<name>A0ABM4TQX5_DROSZ</name>
<evidence type="ECO:0000256" key="13">
    <source>
        <dbReference type="RuleBase" id="RU000504"/>
    </source>
</evidence>
<dbReference type="InterPro" id="IPR011037">
    <property type="entry name" value="Pyrv_Knase-like_insert_dom_sf"/>
</dbReference>
<evidence type="ECO:0000259" key="17">
    <source>
        <dbReference type="Pfam" id="PF08450"/>
    </source>
</evidence>
<keyword evidence="7" id="KW-0547">Nucleotide-binding</keyword>
<evidence type="ECO:0000256" key="14">
    <source>
        <dbReference type="SAM" id="Coils"/>
    </source>
</evidence>
<dbReference type="Gene3D" id="2.120.10.30">
    <property type="entry name" value="TolB, C-terminal domain"/>
    <property type="match status" value="1"/>
</dbReference>
<dbReference type="InterPro" id="IPR013658">
    <property type="entry name" value="SGL"/>
</dbReference>
<keyword evidence="14" id="KW-0175">Coiled coil</keyword>
<feature type="coiled-coil region" evidence="14">
    <location>
        <begin position="539"/>
        <end position="584"/>
    </location>
</feature>
<evidence type="ECO:0000256" key="1">
    <source>
        <dbReference type="ARBA" id="ARBA00001958"/>
    </source>
</evidence>
<keyword evidence="9" id="KW-0067">ATP-binding</keyword>
<dbReference type="GeneID" id="108015611"/>
<dbReference type="InterPro" id="IPR015793">
    <property type="entry name" value="Pyrv_Knase_brl"/>
</dbReference>
<protein>
    <recommendedName>
        <fullName evidence="4 13">Pyruvate kinase</fullName>
        <ecNumber evidence="4 13">2.7.1.40</ecNumber>
    </recommendedName>
</protein>
<dbReference type="PRINTS" id="PR01050">
    <property type="entry name" value="PYRUVTKNASE"/>
</dbReference>
<keyword evidence="11 13" id="KW-0324">Glycolysis</keyword>
<keyword evidence="12" id="KW-0670">Pyruvate</keyword>
<dbReference type="Pfam" id="PF00224">
    <property type="entry name" value="PK"/>
    <property type="match status" value="1"/>
</dbReference>
<evidence type="ECO:0000256" key="4">
    <source>
        <dbReference type="ARBA" id="ARBA00012142"/>
    </source>
</evidence>
<comment type="pathway">
    <text evidence="2 13">Carbohydrate degradation; glycolysis; pyruvate from D-glyceraldehyde 3-phosphate: step 5/5.</text>
</comment>